<protein>
    <recommendedName>
        <fullName evidence="5">Transmembrane protein 79</fullName>
    </recommendedName>
</protein>
<feature type="transmembrane region" description="Helical" evidence="2">
    <location>
        <begin position="229"/>
        <end position="250"/>
    </location>
</feature>
<proteinExistence type="predicted"/>
<dbReference type="GO" id="GO:0045055">
    <property type="term" value="P:regulated exocytosis"/>
    <property type="evidence" value="ECO:0007669"/>
    <property type="project" value="TreeGrafter"/>
</dbReference>
<keyword evidence="2" id="KW-1133">Transmembrane helix</keyword>
<feature type="transmembrane region" description="Helical" evidence="2">
    <location>
        <begin position="270"/>
        <end position="294"/>
    </location>
</feature>
<dbReference type="PANTHER" id="PTHR31004">
    <property type="entry name" value="TRANSMEMBRANE PROTEIN 79"/>
    <property type="match status" value="1"/>
</dbReference>
<feature type="compositionally biased region" description="Polar residues" evidence="1">
    <location>
        <begin position="26"/>
        <end position="35"/>
    </location>
</feature>
<name>A0A8T2PV95_9TELE</name>
<evidence type="ECO:0000313" key="4">
    <source>
        <dbReference type="Proteomes" id="UP000824540"/>
    </source>
</evidence>
<evidence type="ECO:0000313" key="3">
    <source>
        <dbReference type="EMBL" id="KAG9355289.1"/>
    </source>
</evidence>
<dbReference type="PANTHER" id="PTHR31004:SF4">
    <property type="entry name" value="TRANSMEMBRANE PROTEIN 79"/>
    <property type="match status" value="1"/>
</dbReference>
<feature type="transmembrane region" description="Helical" evidence="2">
    <location>
        <begin position="186"/>
        <end position="208"/>
    </location>
</feature>
<dbReference type="GO" id="GO:0005765">
    <property type="term" value="C:lysosomal membrane"/>
    <property type="evidence" value="ECO:0007669"/>
    <property type="project" value="TreeGrafter"/>
</dbReference>
<gene>
    <name evidence="3" type="ORF">JZ751_000127</name>
</gene>
<dbReference type="OrthoDB" id="8887147at2759"/>
<organism evidence="3 4">
    <name type="scientific">Albula glossodonta</name>
    <name type="common">roundjaw bonefish</name>
    <dbReference type="NCBI Taxonomy" id="121402"/>
    <lineage>
        <taxon>Eukaryota</taxon>
        <taxon>Metazoa</taxon>
        <taxon>Chordata</taxon>
        <taxon>Craniata</taxon>
        <taxon>Vertebrata</taxon>
        <taxon>Euteleostomi</taxon>
        <taxon>Actinopterygii</taxon>
        <taxon>Neopterygii</taxon>
        <taxon>Teleostei</taxon>
        <taxon>Albuliformes</taxon>
        <taxon>Albulidae</taxon>
        <taxon>Albula</taxon>
    </lineage>
</organism>
<keyword evidence="2" id="KW-0812">Transmembrane</keyword>
<comment type="caution">
    <text evidence="3">The sequence shown here is derived from an EMBL/GenBank/DDBJ whole genome shotgun (WGS) entry which is preliminary data.</text>
</comment>
<accession>A0A8T2PV95</accession>
<dbReference type="AlphaFoldDB" id="A0A8T2PV95"/>
<feature type="region of interest" description="Disordered" evidence="1">
    <location>
        <begin position="22"/>
        <end position="93"/>
    </location>
</feature>
<sequence length="376" mass="40604">MAEPQKPGWIKQEVEGLNMEDVAVSSAKQEPSTLQWPGGKDRGDESVSPSLKGRESRTESERELGGRGSRADGGWPEGDKAREAGMSDGTSAGHFLLEGAENEGDMANWMPEKAAQVFSPQVKILCPSGKYESPAESATLRVSGTEKSPLLGPQGTPPDAYYHDWSGEANPSKCACCSGDQDVLKLAASVFAAAIIFPFLVWGGYAFLPFDAPLLNTAPHRLVYTLRCSIFAAVPIVLGVLVLGVSRLRFSSVKPLYDGGAESREVSVHWRYISDSLSLFLLYFLQLAVMATYLSQEQLKVVPLLTIVFAFGRLVYWVSVAMGSSIRGVGFGLSFLPILAMLGANLYFVFTLDGGGGIFALQPPTTPAPPRMRWWG</sequence>
<feature type="compositionally biased region" description="Basic and acidic residues" evidence="1">
    <location>
        <begin position="52"/>
        <end position="65"/>
    </location>
</feature>
<dbReference type="Proteomes" id="UP000824540">
    <property type="component" value="Unassembled WGS sequence"/>
</dbReference>
<evidence type="ECO:0008006" key="5">
    <source>
        <dbReference type="Google" id="ProtNLM"/>
    </source>
</evidence>
<evidence type="ECO:0000256" key="2">
    <source>
        <dbReference type="SAM" id="Phobius"/>
    </source>
</evidence>
<keyword evidence="2" id="KW-0472">Membrane</keyword>
<feature type="transmembrane region" description="Helical" evidence="2">
    <location>
        <begin position="301"/>
        <end position="319"/>
    </location>
</feature>
<evidence type="ECO:0000256" key="1">
    <source>
        <dbReference type="SAM" id="MobiDB-lite"/>
    </source>
</evidence>
<feature type="transmembrane region" description="Helical" evidence="2">
    <location>
        <begin position="331"/>
        <end position="350"/>
    </location>
</feature>
<reference evidence="3" key="1">
    <citation type="thesis" date="2021" institute="BYU ScholarsArchive" country="Provo, UT, USA">
        <title>Applications of and Algorithms for Genome Assembly and Genomic Analyses with an Emphasis on Marine Teleosts.</title>
        <authorList>
            <person name="Pickett B.D."/>
        </authorList>
    </citation>
    <scope>NUCLEOTIDE SEQUENCE</scope>
    <source>
        <strain evidence="3">HI-2016</strain>
    </source>
</reference>
<keyword evidence="4" id="KW-1185">Reference proteome</keyword>
<dbReference type="EMBL" id="JAFBMS010000001">
    <property type="protein sequence ID" value="KAG9355289.1"/>
    <property type="molecule type" value="Genomic_DNA"/>
</dbReference>
<dbReference type="GO" id="GO:0032588">
    <property type="term" value="C:trans-Golgi network membrane"/>
    <property type="evidence" value="ECO:0007669"/>
    <property type="project" value="TreeGrafter"/>
</dbReference>